<protein>
    <submittedName>
        <fullName evidence="1">Uncharacterized protein</fullName>
    </submittedName>
</protein>
<dbReference type="RefSeq" id="WP_216567971.1">
    <property type="nucleotide sequence ID" value="NZ_JAHMHK010000016.1"/>
</dbReference>
<evidence type="ECO:0000313" key="2">
    <source>
        <dbReference type="Proteomes" id="UP000812267"/>
    </source>
</evidence>
<accession>A0ABS6DSP0</accession>
<sequence>MFSKAWDRTNFAIRKRVDTFSHDINGIKILAQGGRRDIRPLLIFYSANDIYFLNARTGYDSRKKHKGEILVRFNGSIEKSYINTSSIHVMKSEEFFKFYKNNQHNPVYQLNNKDTKNVIDGLNKSLESDHLTIQRISVNEKFKSVNEVLFSTKIENDLPLNENFDKRYLVQTNESVATVLHLRALIKHLKVMDDEELTNYRNAENVDEYMYKNYNGY</sequence>
<comment type="caution">
    <text evidence="1">The sequence shown here is derived from an EMBL/GenBank/DDBJ whole genome shotgun (WGS) entry which is preliminary data.</text>
</comment>
<feature type="non-terminal residue" evidence="1">
    <location>
        <position position="217"/>
    </location>
</feature>
<keyword evidence="2" id="KW-1185">Reference proteome</keyword>
<organism evidence="1 2">
    <name type="scientific">Mycoplasma zalophidermidis</name>
    <dbReference type="NCBI Taxonomy" id="398174"/>
    <lineage>
        <taxon>Bacteria</taxon>
        <taxon>Bacillati</taxon>
        <taxon>Mycoplasmatota</taxon>
        <taxon>Mollicutes</taxon>
        <taxon>Mycoplasmataceae</taxon>
        <taxon>Mycoplasma</taxon>
    </lineage>
</organism>
<dbReference type="NCBIfam" id="NF045891">
    <property type="entry name" value="ICE_Mbov_0400"/>
    <property type="match status" value="1"/>
</dbReference>
<name>A0ABS6DSP0_9MOLU</name>
<proteinExistence type="predicted"/>
<dbReference type="Proteomes" id="UP000812267">
    <property type="component" value="Unassembled WGS sequence"/>
</dbReference>
<dbReference type="EMBL" id="JAHMHK010000016">
    <property type="protein sequence ID" value="MBU4693966.1"/>
    <property type="molecule type" value="Genomic_DNA"/>
</dbReference>
<gene>
    <name evidence="1" type="ORF">KQ878_03690</name>
</gene>
<evidence type="ECO:0000313" key="1">
    <source>
        <dbReference type="EMBL" id="MBU4693966.1"/>
    </source>
</evidence>
<reference evidence="1" key="1">
    <citation type="submission" date="2021-06" db="EMBL/GenBank/DDBJ databases">
        <title>Novel Mycoplasma species detected in California sea lions (Zalophus californianus) from the USA.</title>
        <authorList>
            <person name="Volokhov D.V."/>
            <person name="Furtak V.A."/>
            <person name="Zagorodnyaya T.A."/>
        </authorList>
    </citation>
    <scope>NUCLEOTIDE SEQUENCE [LARGE SCALE GENOMIC DNA]</scope>
    <source>
        <strain evidence="1">CSL 4779</strain>
    </source>
</reference>